<dbReference type="EMBL" id="JANAKD010000013">
    <property type="protein sequence ID" value="KAJ3499352.1"/>
    <property type="molecule type" value="Genomic_DNA"/>
</dbReference>
<protein>
    <submittedName>
        <fullName evidence="1">Uncharacterized protein</fullName>
    </submittedName>
</protein>
<reference evidence="1" key="1">
    <citation type="submission" date="2022-07" db="EMBL/GenBank/DDBJ databases">
        <title>Genome Sequence of Lecanicillium saksenae.</title>
        <authorList>
            <person name="Buettner E."/>
        </authorList>
    </citation>
    <scope>NUCLEOTIDE SEQUENCE</scope>
    <source>
        <strain evidence="1">VT-O1</strain>
    </source>
</reference>
<dbReference type="Proteomes" id="UP001148737">
    <property type="component" value="Unassembled WGS sequence"/>
</dbReference>
<evidence type="ECO:0000313" key="2">
    <source>
        <dbReference type="Proteomes" id="UP001148737"/>
    </source>
</evidence>
<organism evidence="1 2">
    <name type="scientific">Lecanicillium saksenae</name>
    <dbReference type="NCBI Taxonomy" id="468837"/>
    <lineage>
        <taxon>Eukaryota</taxon>
        <taxon>Fungi</taxon>
        <taxon>Dikarya</taxon>
        <taxon>Ascomycota</taxon>
        <taxon>Pezizomycotina</taxon>
        <taxon>Sordariomycetes</taxon>
        <taxon>Hypocreomycetidae</taxon>
        <taxon>Hypocreales</taxon>
        <taxon>Cordycipitaceae</taxon>
        <taxon>Lecanicillium</taxon>
    </lineage>
</organism>
<evidence type="ECO:0000313" key="1">
    <source>
        <dbReference type="EMBL" id="KAJ3499352.1"/>
    </source>
</evidence>
<accession>A0ACC1R6L6</accession>
<keyword evidence="2" id="KW-1185">Reference proteome</keyword>
<proteinExistence type="predicted"/>
<comment type="caution">
    <text evidence="1">The sequence shown here is derived from an EMBL/GenBank/DDBJ whole genome shotgun (WGS) entry which is preliminary data.</text>
</comment>
<gene>
    <name evidence="1" type="ORF">NLG97_g390</name>
</gene>
<name>A0ACC1R6L6_9HYPO</name>
<sequence length="349" mass="40515">MAYLKIPDTMALFPWNEKRVNPLRHEVVAESSAWIARFDSFESDTKRKLVEEDFGLLASLVSFNASKDDKTSYEITQLNAVILDALHNPAKTRPSGEWPGGELARQFWERTIKVASQSAQRQFLRTFEEWLESVVEQARDRETDNKRDILSYMKLRRITVGLLPSLSVVGLEMELPDEALYHSTIQKMSEYCADLIAIDNDIVSYPKEKAAGDDQHNLVSLARDKFSLDDQSAINWTAGFHNSIVRELAHLLENRPRFEPSIDRLLNEYIDGMGNWVFSNYIWSFESRRYFGTRGMEVYRTKVIPMTLFHAEQSLSQEAVFSHRSSNHMLRTWVYYYYCILIAKYYGSS</sequence>